<feature type="non-terminal residue" evidence="1">
    <location>
        <position position="104"/>
    </location>
</feature>
<sequence length="104" mass="11814">NAIANDYDILLLQEPWISTIGNTYSSHRWAVTYPTTNENPNHDPIRSVIMVNVNLNSDTIQKIEVNSSDITAIKIKLPECNVVIYNLYNDCTHSNTLNILSQHM</sequence>
<evidence type="ECO:0000313" key="2">
    <source>
        <dbReference type="Proteomes" id="UP000054097"/>
    </source>
</evidence>
<reference evidence="2" key="2">
    <citation type="submission" date="2015-01" db="EMBL/GenBank/DDBJ databases">
        <title>Evolutionary Origins and Diversification of the Mycorrhizal Mutualists.</title>
        <authorList>
            <consortium name="DOE Joint Genome Institute"/>
            <consortium name="Mycorrhizal Genomics Consortium"/>
            <person name="Kohler A."/>
            <person name="Kuo A."/>
            <person name="Nagy L.G."/>
            <person name="Floudas D."/>
            <person name="Copeland A."/>
            <person name="Barry K.W."/>
            <person name="Cichocki N."/>
            <person name="Veneault-Fourrey C."/>
            <person name="LaButti K."/>
            <person name="Lindquist E.A."/>
            <person name="Lipzen A."/>
            <person name="Lundell T."/>
            <person name="Morin E."/>
            <person name="Murat C."/>
            <person name="Riley R."/>
            <person name="Ohm R."/>
            <person name="Sun H."/>
            <person name="Tunlid A."/>
            <person name="Henrissat B."/>
            <person name="Grigoriev I.V."/>
            <person name="Hibbett D.S."/>
            <person name="Martin F."/>
        </authorList>
    </citation>
    <scope>NUCLEOTIDE SEQUENCE [LARGE SCALE GENOMIC DNA]</scope>
    <source>
        <strain evidence="2">MAFF 305830</strain>
    </source>
</reference>
<organism evidence="1 2">
    <name type="scientific">Serendipita vermifera MAFF 305830</name>
    <dbReference type="NCBI Taxonomy" id="933852"/>
    <lineage>
        <taxon>Eukaryota</taxon>
        <taxon>Fungi</taxon>
        <taxon>Dikarya</taxon>
        <taxon>Basidiomycota</taxon>
        <taxon>Agaricomycotina</taxon>
        <taxon>Agaricomycetes</taxon>
        <taxon>Sebacinales</taxon>
        <taxon>Serendipitaceae</taxon>
        <taxon>Serendipita</taxon>
    </lineage>
</organism>
<evidence type="ECO:0008006" key="3">
    <source>
        <dbReference type="Google" id="ProtNLM"/>
    </source>
</evidence>
<dbReference type="HOGENOM" id="CLU_159031_1_0_1"/>
<reference evidence="1 2" key="1">
    <citation type="submission" date="2014-04" db="EMBL/GenBank/DDBJ databases">
        <authorList>
            <consortium name="DOE Joint Genome Institute"/>
            <person name="Kuo A."/>
            <person name="Zuccaro A."/>
            <person name="Kohler A."/>
            <person name="Nagy L.G."/>
            <person name="Floudas D."/>
            <person name="Copeland A."/>
            <person name="Barry K.W."/>
            <person name="Cichocki N."/>
            <person name="Veneault-Fourrey C."/>
            <person name="LaButti K."/>
            <person name="Lindquist E.A."/>
            <person name="Lipzen A."/>
            <person name="Lundell T."/>
            <person name="Morin E."/>
            <person name="Murat C."/>
            <person name="Sun H."/>
            <person name="Tunlid A."/>
            <person name="Henrissat B."/>
            <person name="Grigoriev I.V."/>
            <person name="Hibbett D.S."/>
            <person name="Martin F."/>
            <person name="Nordberg H.P."/>
            <person name="Cantor M.N."/>
            <person name="Hua S.X."/>
        </authorList>
    </citation>
    <scope>NUCLEOTIDE SEQUENCE [LARGE SCALE GENOMIC DNA]</scope>
    <source>
        <strain evidence="1 2">MAFF 305830</strain>
    </source>
</reference>
<keyword evidence="2" id="KW-1185">Reference proteome</keyword>
<dbReference type="AlphaFoldDB" id="A0A0C3AS87"/>
<name>A0A0C3AS87_SERVB</name>
<dbReference type="OrthoDB" id="2840473at2759"/>
<feature type="non-terminal residue" evidence="1">
    <location>
        <position position="1"/>
    </location>
</feature>
<dbReference type="Gene3D" id="3.60.10.10">
    <property type="entry name" value="Endonuclease/exonuclease/phosphatase"/>
    <property type="match status" value="1"/>
</dbReference>
<proteinExistence type="predicted"/>
<dbReference type="EMBL" id="KN824363">
    <property type="protein sequence ID" value="KIM22116.1"/>
    <property type="molecule type" value="Genomic_DNA"/>
</dbReference>
<dbReference type="STRING" id="933852.A0A0C3AS87"/>
<gene>
    <name evidence="1" type="ORF">M408DRAFT_35888</name>
</gene>
<dbReference type="Proteomes" id="UP000054097">
    <property type="component" value="Unassembled WGS sequence"/>
</dbReference>
<dbReference type="SUPFAM" id="SSF56219">
    <property type="entry name" value="DNase I-like"/>
    <property type="match status" value="1"/>
</dbReference>
<protein>
    <recommendedName>
        <fullName evidence="3">Endonuclease/exonuclease/phosphatase domain-containing protein</fullName>
    </recommendedName>
</protein>
<accession>A0A0C3AS87</accession>
<evidence type="ECO:0000313" key="1">
    <source>
        <dbReference type="EMBL" id="KIM22116.1"/>
    </source>
</evidence>
<dbReference type="InterPro" id="IPR036691">
    <property type="entry name" value="Endo/exonu/phosph_ase_sf"/>
</dbReference>